<dbReference type="PANTHER" id="PTHR47431:SF5">
    <property type="entry name" value="ZN(II)2CYS6 TRANSCRIPTION FACTOR (EUROFUNG)"/>
    <property type="match status" value="1"/>
</dbReference>
<dbReference type="InterPro" id="IPR001138">
    <property type="entry name" value="Zn2Cys6_DnaBD"/>
</dbReference>
<dbReference type="PROSITE" id="PS50048">
    <property type="entry name" value="ZN2_CY6_FUNGAL_2"/>
    <property type="match status" value="1"/>
</dbReference>
<evidence type="ECO:0000313" key="8">
    <source>
        <dbReference type="Proteomes" id="UP001149165"/>
    </source>
</evidence>
<dbReference type="PANTHER" id="PTHR47431">
    <property type="entry name" value="ZN(II)2CYS6 TRANSCRIPTION FACTOR (EUROFUNG)-RELATED"/>
    <property type="match status" value="1"/>
</dbReference>
<organism evidence="7 8">
    <name type="scientific">Penicillium angulare</name>
    <dbReference type="NCBI Taxonomy" id="116970"/>
    <lineage>
        <taxon>Eukaryota</taxon>
        <taxon>Fungi</taxon>
        <taxon>Dikarya</taxon>
        <taxon>Ascomycota</taxon>
        <taxon>Pezizomycotina</taxon>
        <taxon>Eurotiomycetes</taxon>
        <taxon>Eurotiomycetidae</taxon>
        <taxon>Eurotiales</taxon>
        <taxon>Aspergillaceae</taxon>
        <taxon>Penicillium</taxon>
    </lineage>
</organism>
<dbReference type="SMART" id="SM00066">
    <property type="entry name" value="GAL4"/>
    <property type="match status" value="1"/>
</dbReference>
<evidence type="ECO:0000313" key="7">
    <source>
        <dbReference type="EMBL" id="KAJ5107023.1"/>
    </source>
</evidence>
<keyword evidence="2" id="KW-0238">DNA-binding</keyword>
<dbReference type="Pfam" id="PF00172">
    <property type="entry name" value="Zn_clus"/>
    <property type="match status" value="1"/>
</dbReference>
<dbReference type="Proteomes" id="UP001149165">
    <property type="component" value="Unassembled WGS sequence"/>
</dbReference>
<gene>
    <name evidence="7" type="ORF">N7456_003698</name>
</gene>
<reference evidence="7" key="1">
    <citation type="submission" date="2022-11" db="EMBL/GenBank/DDBJ databases">
        <authorList>
            <person name="Petersen C."/>
        </authorList>
    </citation>
    <scope>NUCLEOTIDE SEQUENCE</scope>
    <source>
        <strain evidence="7">IBT 30069</strain>
    </source>
</reference>
<dbReference type="InterPro" id="IPR036864">
    <property type="entry name" value="Zn2-C6_fun-type_DNA-bd_sf"/>
</dbReference>
<dbReference type="OrthoDB" id="2123952at2759"/>
<sequence>MPRTPKPPAKAACLACRSSKTRCDGQYPCKSCYSKGRDCYYQPSRRGGARRGVRYTESLHRRNASDNTSPEKPSPPPASLSDATESTDPFLENTIGLLTPFLGFNNLDQSPDVLPDTGEAVQLWGQLTPGEDGSFVPGSIVDTDLPAIRVYTSEQDILNAYYIYMHPYFPLLPPSPNPVYEDRSTHFQQSNKTLEPHRADLPYWPISSLGLALSAIIVLIPPFHQSTRNDAAVLMRRSYAQFFAQAAISSLEKELDDISPASNIGTMGASFSQERSPFHPQVPRQLGPILALVVLAIYEHTQRGNVSRMRARVNNAVTTAMDISLHNLDSTETEFSDAQRRAWWMTMFVAYISSNLHLSTPIISSDDPRITTPFPKFGVDLEPWSFTIRAQRLLYEAHSIVHKMEHIADIVLHPTIADDIKKIDCQIVSLSIEADQSLRETFDFEGEADIAENMWRISRIMINTARIRLHRFRAFMDIPLFLDRYCDLISINSHGVSHPSPNAVTHWQSNFPFTEQESSIICLKAALVISNTFRNLPYPHACGPETCKRGSLNRRVMVRSACCVSRTPRTVPFLVCSAMQASYTMLMLFHRVRSCLESGRLSACYHLLNRPEAVSEISDAERLIEELRHGVGSLAIPLKQDGIFEGVAGVGREIEMAYMAAFPDCAVIDV</sequence>
<evidence type="ECO:0000256" key="5">
    <source>
        <dbReference type="SAM" id="MobiDB-lite"/>
    </source>
</evidence>
<evidence type="ECO:0000256" key="4">
    <source>
        <dbReference type="ARBA" id="ARBA00023242"/>
    </source>
</evidence>
<feature type="domain" description="Zn(2)-C6 fungal-type" evidence="6">
    <location>
        <begin position="12"/>
        <end position="41"/>
    </location>
</feature>
<protein>
    <recommendedName>
        <fullName evidence="6">Zn(2)-C6 fungal-type domain-containing protein</fullName>
    </recommendedName>
</protein>
<dbReference type="CDD" id="cd12148">
    <property type="entry name" value="fungal_TF_MHR"/>
    <property type="match status" value="1"/>
</dbReference>
<dbReference type="GO" id="GO:0008270">
    <property type="term" value="F:zinc ion binding"/>
    <property type="evidence" value="ECO:0007669"/>
    <property type="project" value="InterPro"/>
</dbReference>
<dbReference type="SUPFAM" id="SSF57701">
    <property type="entry name" value="Zn2/Cys6 DNA-binding domain"/>
    <property type="match status" value="1"/>
</dbReference>
<keyword evidence="1" id="KW-0805">Transcription regulation</keyword>
<keyword evidence="4" id="KW-0539">Nucleus</keyword>
<dbReference type="Gene3D" id="4.10.240.10">
    <property type="entry name" value="Zn(2)-C6 fungal-type DNA-binding domain"/>
    <property type="match status" value="1"/>
</dbReference>
<proteinExistence type="predicted"/>
<evidence type="ECO:0000259" key="6">
    <source>
        <dbReference type="PROSITE" id="PS50048"/>
    </source>
</evidence>
<evidence type="ECO:0000256" key="3">
    <source>
        <dbReference type="ARBA" id="ARBA00023163"/>
    </source>
</evidence>
<comment type="caution">
    <text evidence="7">The sequence shown here is derived from an EMBL/GenBank/DDBJ whole genome shotgun (WGS) entry which is preliminary data.</text>
</comment>
<dbReference type="GO" id="GO:0003677">
    <property type="term" value="F:DNA binding"/>
    <property type="evidence" value="ECO:0007669"/>
    <property type="project" value="UniProtKB-KW"/>
</dbReference>
<dbReference type="PROSITE" id="PS00463">
    <property type="entry name" value="ZN2_CY6_FUNGAL_1"/>
    <property type="match status" value="1"/>
</dbReference>
<accession>A0A9W9KIV3</accession>
<evidence type="ECO:0000256" key="2">
    <source>
        <dbReference type="ARBA" id="ARBA00023125"/>
    </source>
</evidence>
<keyword evidence="8" id="KW-1185">Reference proteome</keyword>
<name>A0A9W9KIV3_9EURO</name>
<dbReference type="EMBL" id="JAPQKH010000003">
    <property type="protein sequence ID" value="KAJ5107023.1"/>
    <property type="molecule type" value="Genomic_DNA"/>
</dbReference>
<dbReference type="CDD" id="cd00067">
    <property type="entry name" value="GAL4"/>
    <property type="match status" value="1"/>
</dbReference>
<dbReference type="GO" id="GO:0000981">
    <property type="term" value="F:DNA-binding transcription factor activity, RNA polymerase II-specific"/>
    <property type="evidence" value="ECO:0007669"/>
    <property type="project" value="InterPro"/>
</dbReference>
<feature type="region of interest" description="Disordered" evidence="5">
    <location>
        <begin position="60"/>
        <end position="86"/>
    </location>
</feature>
<evidence type="ECO:0000256" key="1">
    <source>
        <dbReference type="ARBA" id="ARBA00023015"/>
    </source>
</evidence>
<reference evidence="7" key="2">
    <citation type="journal article" date="2023" name="IMA Fungus">
        <title>Comparative genomic study of the Penicillium genus elucidates a diverse pangenome and 15 lateral gene transfer events.</title>
        <authorList>
            <person name="Petersen C."/>
            <person name="Sorensen T."/>
            <person name="Nielsen M.R."/>
            <person name="Sondergaard T.E."/>
            <person name="Sorensen J.L."/>
            <person name="Fitzpatrick D.A."/>
            <person name="Frisvad J.C."/>
            <person name="Nielsen K.L."/>
        </authorList>
    </citation>
    <scope>NUCLEOTIDE SEQUENCE</scope>
    <source>
        <strain evidence="7">IBT 30069</strain>
    </source>
</reference>
<keyword evidence="3" id="KW-0804">Transcription</keyword>
<dbReference type="AlphaFoldDB" id="A0A9W9KIV3"/>